<evidence type="ECO:0000256" key="1">
    <source>
        <dbReference type="SAM" id="Phobius"/>
    </source>
</evidence>
<accession>A0ABV1JP26</accession>
<keyword evidence="1" id="KW-0472">Membrane</keyword>
<keyword evidence="1" id="KW-1133">Transmembrane helix</keyword>
<organism evidence="2 3">
    <name type="scientific">Neisseria polysaccharea</name>
    <dbReference type="NCBI Taxonomy" id="489"/>
    <lineage>
        <taxon>Bacteria</taxon>
        <taxon>Pseudomonadati</taxon>
        <taxon>Pseudomonadota</taxon>
        <taxon>Betaproteobacteria</taxon>
        <taxon>Neisseriales</taxon>
        <taxon>Neisseriaceae</taxon>
        <taxon>Neisseria</taxon>
    </lineage>
</organism>
<gene>
    <name evidence="2" type="ORF">ABM124_07930</name>
</gene>
<name>A0ABV1JP26_NEIPO</name>
<sequence length="111" mass="12811">MFIVWSGKGLLVVLSLIIGVICGFALGDWLKDAISSNFVFMLSLCIAALCNYFFSKRFISDKVKTYTDNETGEIIGVRDNSSLFFLRNRYWTWIFVFLAAVFFVMFIIEQF</sequence>
<evidence type="ECO:0008006" key="4">
    <source>
        <dbReference type="Google" id="ProtNLM"/>
    </source>
</evidence>
<feature type="transmembrane region" description="Helical" evidence="1">
    <location>
        <begin position="90"/>
        <end position="108"/>
    </location>
</feature>
<proteinExistence type="predicted"/>
<dbReference type="EMBL" id="JBECZB010000009">
    <property type="protein sequence ID" value="MEQ3511233.1"/>
    <property type="molecule type" value="Genomic_DNA"/>
</dbReference>
<evidence type="ECO:0000313" key="3">
    <source>
        <dbReference type="Proteomes" id="UP001447151"/>
    </source>
</evidence>
<dbReference type="Proteomes" id="UP001447151">
    <property type="component" value="Unassembled WGS sequence"/>
</dbReference>
<evidence type="ECO:0000313" key="2">
    <source>
        <dbReference type="EMBL" id="MEQ3511233.1"/>
    </source>
</evidence>
<feature type="transmembrane region" description="Helical" evidence="1">
    <location>
        <begin position="9"/>
        <end position="27"/>
    </location>
</feature>
<reference evidence="2 3" key="1">
    <citation type="submission" date="2024-05" db="EMBL/GenBank/DDBJ databases">
        <authorList>
            <person name="Matzinger S.R."/>
            <person name="Bankers L."/>
            <person name="Rossheim A."/>
            <person name="Hetherington-Rauth M.C."/>
            <person name="Smith A."/>
            <person name="Baird S."/>
            <person name="Polanco D."/>
        </authorList>
    </citation>
    <scope>NUCLEOTIDE SEQUENCE [LARGE SCALE GENOMIC DNA]</scope>
    <source>
        <strain evidence="2 3">2024CJ-00066</strain>
    </source>
</reference>
<feature type="transmembrane region" description="Helical" evidence="1">
    <location>
        <begin position="33"/>
        <end position="54"/>
    </location>
</feature>
<keyword evidence="1" id="KW-0812">Transmembrane</keyword>
<comment type="caution">
    <text evidence="2">The sequence shown here is derived from an EMBL/GenBank/DDBJ whole genome shotgun (WGS) entry which is preliminary data.</text>
</comment>
<protein>
    <recommendedName>
        <fullName evidence="4">Integral membrane protein</fullName>
    </recommendedName>
</protein>
<keyword evidence="3" id="KW-1185">Reference proteome</keyword>
<dbReference type="RefSeq" id="WP_349273191.1">
    <property type="nucleotide sequence ID" value="NZ_JBECZB010000009.1"/>
</dbReference>